<proteinExistence type="predicted"/>
<dbReference type="SUPFAM" id="SSF52047">
    <property type="entry name" value="RNI-like"/>
    <property type="match status" value="1"/>
</dbReference>
<comment type="caution">
    <text evidence="2">The sequence shown here is derived from an EMBL/GenBank/DDBJ whole genome shotgun (WGS) entry which is preliminary data.</text>
</comment>
<evidence type="ECO:0000259" key="1">
    <source>
        <dbReference type="PROSITE" id="PS50181"/>
    </source>
</evidence>
<dbReference type="InterPro" id="IPR032675">
    <property type="entry name" value="LRR_dom_sf"/>
</dbReference>
<dbReference type="EMBL" id="JBFXLU010000026">
    <property type="protein sequence ID" value="KAL2852078.1"/>
    <property type="molecule type" value="Genomic_DNA"/>
</dbReference>
<dbReference type="CDD" id="cd09917">
    <property type="entry name" value="F-box_SF"/>
    <property type="match status" value="1"/>
</dbReference>
<evidence type="ECO:0000313" key="3">
    <source>
        <dbReference type="Proteomes" id="UP001610446"/>
    </source>
</evidence>
<dbReference type="PROSITE" id="PS50181">
    <property type="entry name" value="FBOX"/>
    <property type="match status" value="1"/>
</dbReference>
<name>A0ABR4KIH0_9EURO</name>
<protein>
    <recommendedName>
        <fullName evidence="1">F-box domain-containing protein</fullName>
    </recommendedName>
</protein>
<keyword evidence="3" id="KW-1185">Reference proteome</keyword>
<organism evidence="2 3">
    <name type="scientific">Aspergillus pseudoustus</name>
    <dbReference type="NCBI Taxonomy" id="1810923"/>
    <lineage>
        <taxon>Eukaryota</taxon>
        <taxon>Fungi</taxon>
        <taxon>Dikarya</taxon>
        <taxon>Ascomycota</taxon>
        <taxon>Pezizomycotina</taxon>
        <taxon>Eurotiomycetes</taxon>
        <taxon>Eurotiomycetidae</taxon>
        <taxon>Eurotiales</taxon>
        <taxon>Aspergillaceae</taxon>
        <taxon>Aspergillus</taxon>
        <taxon>Aspergillus subgen. Nidulantes</taxon>
    </lineage>
</organism>
<gene>
    <name evidence="2" type="ORF">BJY01DRAFT_244692</name>
</gene>
<dbReference type="SUPFAM" id="SSF81383">
    <property type="entry name" value="F-box domain"/>
    <property type="match status" value="1"/>
</dbReference>
<dbReference type="Proteomes" id="UP001610446">
    <property type="component" value="Unassembled WGS sequence"/>
</dbReference>
<dbReference type="Pfam" id="PF12937">
    <property type="entry name" value="F-box-like"/>
    <property type="match status" value="1"/>
</dbReference>
<dbReference type="Gene3D" id="1.20.1280.50">
    <property type="match status" value="1"/>
</dbReference>
<reference evidence="2 3" key="1">
    <citation type="submission" date="2024-07" db="EMBL/GenBank/DDBJ databases">
        <title>Section-level genome sequencing and comparative genomics of Aspergillus sections Usti and Cavernicolus.</title>
        <authorList>
            <consortium name="Lawrence Berkeley National Laboratory"/>
            <person name="Nybo J.L."/>
            <person name="Vesth T.C."/>
            <person name="Theobald S."/>
            <person name="Frisvad J.C."/>
            <person name="Larsen T.O."/>
            <person name="Kjaerboelling I."/>
            <person name="Rothschild-Mancinelli K."/>
            <person name="Lyhne E.K."/>
            <person name="Kogle M.E."/>
            <person name="Barry K."/>
            <person name="Clum A."/>
            <person name="Na H."/>
            <person name="Ledsgaard L."/>
            <person name="Lin J."/>
            <person name="Lipzen A."/>
            <person name="Kuo A."/>
            <person name="Riley R."/>
            <person name="Mondo S."/>
            <person name="Labutti K."/>
            <person name="Haridas S."/>
            <person name="Pangalinan J."/>
            <person name="Salamov A.A."/>
            <person name="Simmons B.A."/>
            <person name="Magnuson J.K."/>
            <person name="Chen J."/>
            <person name="Drula E."/>
            <person name="Henrissat B."/>
            <person name="Wiebenga A."/>
            <person name="Lubbers R.J."/>
            <person name="Gomes A.C."/>
            <person name="Makela M.R."/>
            <person name="Stajich J."/>
            <person name="Grigoriev I.V."/>
            <person name="Mortensen U.H."/>
            <person name="De Vries R.P."/>
            <person name="Baker S.E."/>
            <person name="Andersen M.R."/>
        </authorList>
    </citation>
    <scope>NUCLEOTIDE SEQUENCE [LARGE SCALE GENOMIC DNA]</scope>
    <source>
        <strain evidence="2 3">CBS 123904</strain>
    </source>
</reference>
<accession>A0ABR4KIH0</accession>
<evidence type="ECO:0000313" key="2">
    <source>
        <dbReference type="EMBL" id="KAL2852078.1"/>
    </source>
</evidence>
<dbReference type="SMART" id="SM00256">
    <property type="entry name" value="FBOX"/>
    <property type="match status" value="1"/>
</dbReference>
<sequence length="448" mass="51439">MCTQLFAADLRRLMRQLRIGSHGKHESRLLRLPVEILQQIFSYLKPSSLVRICLVCHQLRCIATPSLFRTVTLDSDQGFGFMVAITRKPEHALYVHSMTIHDHSSHIPDYHEIYTGYATFLEDAILRCTNLRNLTIKASNIRDTLPDYTSDHEFELTAREDSFQRIFLSPLQPSCLASLEICELNLSDAEGWNLAEREGIFFHPRLKRLSILGAIIPDIASFDKSHKHTSPLEELSLMGCDISPKALEKIALVPKRLRHFTFIAQPQGMYGSKENTSVRHKLYFKCLLPQAASLEFLNVSIWKRLHSDNPPIDFRPFSALQHLTIQPGILQGNGEDFYNLTQFSFNPLPASLKHLTLFDVRLIFLPRMEESYVGSLAQWIAEGSLPNFASLTFANPLDRPEELKLPSGWEESFQGKVVVKREQFVKLRRFPIDCDCCEYNMGSWELRF</sequence>
<dbReference type="InterPro" id="IPR001810">
    <property type="entry name" value="F-box_dom"/>
</dbReference>
<dbReference type="Gene3D" id="3.80.10.10">
    <property type="entry name" value="Ribonuclease Inhibitor"/>
    <property type="match status" value="1"/>
</dbReference>
<feature type="domain" description="F-box" evidence="1">
    <location>
        <begin position="26"/>
        <end position="71"/>
    </location>
</feature>
<dbReference type="InterPro" id="IPR036047">
    <property type="entry name" value="F-box-like_dom_sf"/>
</dbReference>